<dbReference type="Gene3D" id="1.10.10.10">
    <property type="entry name" value="Winged helix-like DNA-binding domain superfamily/Winged helix DNA-binding domain"/>
    <property type="match status" value="1"/>
</dbReference>
<comment type="caution">
    <text evidence="12">The sequence shown here is derived from an EMBL/GenBank/DDBJ whole genome shotgun (WGS) entry which is preliminary data.</text>
</comment>
<comment type="catalytic activity">
    <reaction evidence="10">
        <text>a 6-O-methyl-2'-deoxyguanosine in DNA + L-cysteinyl-[protein] = S-methyl-L-cysteinyl-[protein] + a 2'-deoxyguanosine in DNA</text>
        <dbReference type="Rhea" id="RHEA:24000"/>
        <dbReference type="Rhea" id="RHEA-COMP:10131"/>
        <dbReference type="Rhea" id="RHEA-COMP:10132"/>
        <dbReference type="Rhea" id="RHEA-COMP:11367"/>
        <dbReference type="Rhea" id="RHEA-COMP:11368"/>
        <dbReference type="ChEBI" id="CHEBI:29950"/>
        <dbReference type="ChEBI" id="CHEBI:82612"/>
        <dbReference type="ChEBI" id="CHEBI:85445"/>
        <dbReference type="ChEBI" id="CHEBI:85448"/>
        <dbReference type="EC" id="2.1.1.63"/>
    </reaction>
</comment>
<dbReference type="Proteomes" id="UP001428817">
    <property type="component" value="Unassembled WGS sequence"/>
</dbReference>
<evidence type="ECO:0000313" key="13">
    <source>
        <dbReference type="Proteomes" id="UP001428817"/>
    </source>
</evidence>
<dbReference type="CDD" id="cd06445">
    <property type="entry name" value="ATase"/>
    <property type="match status" value="1"/>
</dbReference>
<comment type="similarity">
    <text evidence="3">Belongs to the MGMT family.</text>
</comment>
<dbReference type="InterPro" id="IPR036631">
    <property type="entry name" value="MGMT_N_sf"/>
</dbReference>
<dbReference type="RefSeq" id="WP_185058363.1">
    <property type="nucleotide sequence ID" value="NZ_BAABJP010000001.1"/>
</dbReference>
<dbReference type="InterPro" id="IPR001497">
    <property type="entry name" value="MethylDNA_cys_MeTrfase_AS"/>
</dbReference>
<dbReference type="InterPro" id="IPR014048">
    <property type="entry name" value="MethylDNA_cys_MeTrfase_DNA-bd"/>
</dbReference>
<evidence type="ECO:0000259" key="11">
    <source>
        <dbReference type="Pfam" id="PF01035"/>
    </source>
</evidence>
<organism evidence="12 13">
    <name type="scientific">Pseudonocardia eucalypti</name>
    <dbReference type="NCBI Taxonomy" id="648755"/>
    <lineage>
        <taxon>Bacteria</taxon>
        <taxon>Bacillati</taxon>
        <taxon>Actinomycetota</taxon>
        <taxon>Actinomycetes</taxon>
        <taxon>Pseudonocardiales</taxon>
        <taxon>Pseudonocardiaceae</taxon>
        <taxon>Pseudonocardia</taxon>
    </lineage>
</organism>
<keyword evidence="13" id="KW-1185">Reference proteome</keyword>
<dbReference type="SUPFAM" id="SSF53155">
    <property type="entry name" value="Methylated DNA-protein cysteine methyltransferase domain"/>
    <property type="match status" value="1"/>
</dbReference>
<keyword evidence="6" id="KW-0489">Methyltransferase</keyword>
<dbReference type="PANTHER" id="PTHR46460">
    <property type="entry name" value="METHYLATED-DNA--PROTEIN-CYSTEINE METHYLTRANSFERASE"/>
    <property type="match status" value="1"/>
</dbReference>
<evidence type="ECO:0000256" key="2">
    <source>
        <dbReference type="ARBA" id="ARBA00003317"/>
    </source>
</evidence>
<reference evidence="13" key="1">
    <citation type="journal article" date="2019" name="Int. J. Syst. Evol. Microbiol.">
        <title>The Global Catalogue of Microorganisms (GCM) 10K type strain sequencing project: providing services to taxonomists for standard genome sequencing and annotation.</title>
        <authorList>
            <consortium name="The Broad Institute Genomics Platform"/>
            <consortium name="The Broad Institute Genome Sequencing Center for Infectious Disease"/>
            <person name="Wu L."/>
            <person name="Ma J."/>
        </authorList>
    </citation>
    <scope>NUCLEOTIDE SEQUENCE [LARGE SCALE GENOMIC DNA]</scope>
    <source>
        <strain evidence="13">JCM 18303</strain>
    </source>
</reference>
<evidence type="ECO:0000256" key="5">
    <source>
        <dbReference type="ARBA" id="ARBA00015377"/>
    </source>
</evidence>
<evidence type="ECO:0000256" key="8">
    <source>
        <dbReference type="ARBA" id="ARBA00022763"/>
    </source>
</evidence>
<dbReference type="Gene3D" id="3.30.160.70">
    <property type="entry name" value="Methylated DNA-protein cysteine methyltransferase domain"/>
    <property type="match status" value="1"/>
</dbReference>
<dbReference type="PROSITE" id="PS00374">
    <property type="entry name" value="MGMT"/>
    <property type="match status" value="1"/>
</dbReference>
<keyword evidence="8" id="KW-0227">DNA damage</keyword>
<comment type="function">
    <text evidence="2">Involved in the cellular defense against the biological effects of O6-methylguanine (O6-MeG) and O4-methylthymine (O4-MeT) in DNA. Repairs the methylated nucleobase in DNA by stoichiometrically transferring the methyl group to a cysteine residue in the enzyme. This is a suicide reaction: the enzyme is irreversibly inactivated.</text>
</comment>
<evidence type="ECO:0000256" key="1">
    <source>
        <dbReference type="ARBA" id="ARBA00001286"/>
    </source>
</evidence>
<sequence>MWLAYTEVSAPPPVDSLLLAVTEAGVALITFGSGPGARRQVEESARRLGLHAERESSPGRTSAAHAELADYLAGKRRTFDAPIDWRLSNGDQLTVLRTLYDTVAYGKTTTYGELAERSGAYRDAKLAYHAARRVGSIMGANPVPLIVPCHRVLAADGLGGFGGGLPTKRWLLELEGVLPPTLDLCFD</sequence>
<gene>
    <name evidence="12" type="ORF">GCM10023321_00420</name>
</gene>
<feature type="domain" description="Methylated-DNA-[protein]-cysteine S-methyltransferase DNA binding" evidence="11">
    <location>
        <begin position="101"/>
        <end position="177"/>
    </location>
</feature>
<accession>A0ABP9PCE1</accession>
<evidence type="ECO:0000256" key="9">
    <source>
        <dbReference type="ARBA" id="ARBA00023204"/>
    </source>
</evidence>
<evidence type="ECO:0000313" key="12">
    <source>
        <dbReference type="EMBL" id="GAA5144333.1"/>
    </source>
</evidence>
<dbReference type="SUPFAM" id="SSF46767">
    <property type="entry name" value="Methylated DNA-protein cysteine methyltransferase, C-terminal domain"/>
    <property type="match status" value="1"/>
</dbReference>
<dbReference type="Pfam" id="PF01035">
    <property type="entry name" value="DNA_binding_1"/>
    <property type="match status" value="1"/>
</dbReference>
<evidence type="ECO:0000256" key="7">
    <source>
        <dbReference type="ARBA" id="ARBA00022679"/>
    </source>
</evidence>
<dbReference type="InterPro" id="IPR036217">
    <property type="entry name" value="MethylDNA_cys_MeTrfase_DNAb"/>
</dbReference>
<evidence type="ECO:0000256" key="4">
    <source>
        <dbReference type="ARBA" id="ARBA00011918"/>
    </source>
</evidence>
<dbReference type="NCBIfam" id="TIGR00589">
    <property type="entry name" value="ogt"/>
    <property type="match status" value="1"/>
</dbReference>
<dbReference type="PANTHER" id="PTHR46460:SF1">
    <property type="entry name" value="METHYLATED-DNA--PROTEIN-CYSTEINE METHYLTRANSFERASE"/>
    <property type="match status" value="1"/>
</dbReference>
<dbReference type="InterPro" id="IPR036388">
    <property type="entry name" value="WH-like_DNA-bd_sf"/>
</dbReference>
<proteinExistence type="inferred from homology"/>
<protein>
    <recommendedName>
        <fullName evidence="5">Methylated-DNA--protein-cysteine methyltransferase</fullName>
        <ecNumber evidence="4">2.1.1.63</ecNumber>
    </recommendedName>
</protein>
<name>A0ABP9PCE1_9PSEU</name>
<evidence type="ECO:0000256" key="3">
    <source>
        <dbReference type="ARBA" id="ARBA00008711"/>
    </source>
</evidence>
<evidence type="ECO:0000256" key="10">
    <source>
        <dbReference type="ARBA" id="ARBA00049348"/>
    </source>
</evidence>
<keyword evidence="7" id="KW-0808">Transferase</keyword>
<dbReference type="EMBL" id="BAABJP010000001">
    <property type="protein sequence ID" value="GAA5144333.1"/>
    <property type="molecule type" value="Genomic_DNA"/>
</dbReference>
<evidence type="ECO:0000256" key="6">
    <source>
        <dbReference type="ARBA" id="ARBA00022603"/>
    </source>
</evidence>
<dbReference type="EC" id="2.1.1.63" evidence="4"/>
<keyword evidence="9" id="KW-0234">DNA repair</keyword>
<comment type="catalytic activity">
    <reaction evidence="1">
        <text>a 4-O-methyl-thymidine in DNA + L-cysteinyl-[protein] = a thymidine in DNA + S-methyl-L-cysteinyl-[protein]</text>
        <dbReference type="Rhea" id="RHEA:53428"/>
        <dbReference type="Rhea" id="RHEA-COMP:10131"/>
        <dbReference type="Rhea" id="RHEA-COMP:10132"/>
        <dbReference type="Rhea" id="RHEA-COMP:13555"/>
        <dbReference type="Rhea" id="RHEA-COMP:13556"/>
        <dbReference type="ChEBI" id="CHEBI:29950"/>
        <dbReference type="ChEBI" id="CHEBI:82612"/>
        <dbReference type="ChEBI" id="CHEBI:137386"/>
        <dbReference type="ChEBI" id="CHEBI:137387"/>
        <dbReference type="EC" id="2.1.1.63"/>
    </reaction>
</comment>